<name>A0A387G481_9HYPH</name>
<proteinExistence type="predicted"/>
<sequence>MAIELDQTSRATVNRFVVKCVVAILISLFVRSNYLLSAARCFELYALLMGLIAALTRQRYSAHSFNHWSKALWLAFISAGLQVRVPRDCLNEGRSAEIGLIRQMKVR</sequence>
<keyword evidence="1" id="KW-1133">Transmembrane helix</keyword>
<dbReference type="AlphaFoldDB" id="A0A387G481"/>
<organism evidence="2 3">
    <name type="scientific">Rhizobium jaguaris</name>
    <dbReference type="NCBI Taxonomy" id="1312183"/>
    <lineage>
        <taxon>Bacteria</taxon>
        <taxon>Pseudomonadati</taxon>
        <taxon>Pseudomonadota</taxon>
        <taxon>Alphaproteobacteria</taxon>
        <taxon>Hyphomicrobiales</taxon>
        <taxon>Rhizobiaceae</taxon>
        <taxon>Rhizobium/Agrobacterium group</taxon>
        <taxon>Rhizobium</taxon>
    </lineage>
</organism>
<keyword evidence="1" id="KW-0812">Transmembrane</keyword>
<reference evidence="2 3" key="1">
    <citation type="submission" date="2018-10" db="EMBL/GenBank/DDBJ databases">
        <title>Rhizobium etli, R. leguminosarum and a new Rhizobium genospecies from Phaseolus dumosus.</title>
        <authorList>
            <person name="Ramirez-Puebla S.T."/>
            <person name="Rogel-Hernandez M.A."/>
            <person name="Guerrero G."/>
            <person name="Ormeno-Orrillo E."/>
            <person name="Martinez-Romero J.C."/>
            <person name="Negrete-Yankelevich S."/>
            <person name="Martinez-Romero E."/>
        </authorList>
    </citation>
    <scope>NUCLEOTIDE SEQUENCE [LARGE SCALE GENOMIC DNA]</scope>
    <source>
        <strain evidence="2 3">CCGE525</strain>
        <plasmid evidence="3">prccge525c</plasmid>
    </source>
</reference>
<dbReference type="KEGG" id="rjg:CCGE525_30825"/>
<feature type="transmembrane region" description="Helical" evidence="1">
    <location>
        <begin position="36"/>
        <end position="55"/>
    </location>
</feature>
<keyword evidence="2" id="KW-0614">Plasmid</keyword>
<dbReference type="EMBL" id="CP032695">
    <property type="protein sequence ID" value="AYG63094.1"/>
    <property type="molecule type" value="Genomic_DNA"/>
</dbReference>
<evidence type="ECO:0000313" key="2">
    <source>
        <dbReference type="EMBL" id="AYG63094.1"/>
    </source>
</evidence>
<accession>A0A387G481</accession>
<keyword evidence="1" id="KW-0472">Membrane</keyword>
<evidence type="ECO:0000313" key="3">
    <source>
        <dbReference type="Proteomes" id="UP000282195"/>
    </source>
</evidence>
<evidence type="ECO:0000256" key="1">
    <source>
        <dbReference type="SAM" id="Phobius"/>
    </source>
</evidence>
<geneLocation type="plasmid" evidence="3">
    <name>prccge525c</name>
</geneLocation>
<feature type="transmembrane region" description="Helical" evidence="1">
    <location>
        <begin position="12"/>
        <end position="30"/>
    </location>
</feature>
<dbReference type="RefSeq" id="WP_120708002.1">
    <property type="nucleotide sequence ID" value="NZ_CP032695.1"/>
</dbReference>
<keyword evidence="3" id="KW-1185">Reference proteome</keyword>
<gene>
    <name evidence="2" type="ORF">CCGE525_30825</name>
</gene>
<dbReference type="Proteomes" id="UP000282195">
    <property type="component" value="Plasmid pRCCGE525c"/>
</dbReference>
<protein>
    <submittedName>
        <fullName evidence="2">Uncharacterized protein</fullName>
    </submittedName>
</protein>
<dbReference type="OrthoDB" id="8447838at2"/>